<sequence>LELCECGSLVHVHCPNGVYVIGDLNASNYIDDAPQALHTIMFLLLLKIRFPRRIILLRGKHEIWEINKKFGLRKE</sequence>
<name>A0A183DMS6_9BILA</name>
<dbReference type="PRINTS" id="PR00114">
    <property type="entry name" value="STPHPHTASE"/>
</dbReference>
<organism evidence="1">
    <name type="scientific">Gongylonema pulchrum</name>
    <dbReference type="NCBI Taxonomy" id="637853"/>
    <lineage>
        <taxon>Eukaryota</taxon>
        <taxon>Metazoa</taxon>
        <taxon>Ecdysozoa</taxon>
        <taxon>Nematoda</taxon>
        <taxon>Chromadorea</taxon>
        <taxon>Rhabditida</taxon>
        <taxon>Spirurina</taxon>
        <taxon>Spiruromorpha</taxon>
        <taxon>Spiruroidea</taxon>
        <taxon>Gongylonematidae</taxon>
        <taxon>Gongylonema</taxon>
    </lineage>
</organism>
<dbReference type="InterPro" id="IPR006186">
    <property type="entry name" value="Ser/Thr-sp_prot-phosphatase"/>
</dbReference>
<dbReference type="PANTHER" id="PTHR11668:SF496">
    <property type="entry name" value="SERINE_THREONINE-PROTEIN PHOSPHATASE"/>
    <property type="match status" value="1"/>
</dbReference>
<reference evidence="1" key="1">
    <citation type="submission" date="2016-06" db="UniProtKB">
        <authorList>
            <consortium name="WormBaseParasite"/>
        </authorList>
    </citation>
    <scope>IDENTIFICATION</scope>
</reference>
<evidence type="ECO:0000313" key="1">
    <source>
        <dbReference type="WBParaSite" id="GPUH_0001002801-mRNA-1"/>
    </source>
</evidence>
<accession>A0A183DMS6</accession>
<dbReference type="GO" id="GO:0016787">
    <property type="term" value="F:hydrolase activity"/>
    <property type="evidence" value="ECO:0007669"/>
    <property type="project" value="InterPro"/>
</dbReference>
<dbReference type="AlphaFoldDB" id="A0A183DMS6"/>
<proteinExistence type="predicted"/>
<dbReference type="SUPFAM" id="SSF56300">
    <property type="entry name" value="Metallo-dependent phosphatases"/>
    <property type="match status" value="1"/>
</dbReference>
<dbReference type="InterPro" id="IPR050341">
    <property type="entry name" value="PP1_catalytic_subunit"/>
</dbReference>
<dbReference type="Gene3D" id="3.60.21.10">
    <property type="match status" value="1"/>
</dbReference>
<protein>
    <submittedName>
        <fullName evidence="1">SER_THR_PHOSPHATASE domain-containing protein</fullName>
    </submittedName>
</protein>
<dbReference type="WBParaSite" id="GPUH_0001002801-mRNA-1">
    <property type="protein sequence ID" value="GPUH_0001002801-mRNA-1"/>
    <property type="gene ID" value="GPUH_0001002801"/>
</dbReference>
<dbReference type="PANTHER" id="PTHR11668">
    <property type="entry name" value="SERINE/THREONINE PROTEIN PHOSPHATASE"/>
    <property type="match status" value="1"/>
</dbReference>
<dbReference type="InterPro" id="IPR029052">
    <property type="entry name" value="Metallo-depent_PP-like"/>
</dbReference>